<dbReference type="InterPro" id="IPR053164">
    <property type="entry name" value="IS1016-like_transposase"/>
</dbReference>
<organism evidence="2 3">
    <name type="scientific">Neisseria musculi</name>
    <dbReference type="NCBI Taxonomy" id="1815583"/>
    <lineage>
        <taxon>Bacteria</taxon>
        <taxon>Pseudomonadati</taxon>
        <taxon>Pseudomonadota</taxon>
        <taxon>Betaproteobacteria</taxon>
        <taxon>Neisseriales</taxon>
        <taxon>Neisseriaceae</taxon>
        <taxon>Neisseria</taxon>
    </lineage>
</organism>
<name>A0A7H1M951_9NEIS</name>
<evidence type="ECO:0000259" key="1">
    <source>
        <dbReference type="SMART" id="SM01126"/>
    </source>
</evidence>
<protein>
    <submittedName>
        <fullName evidence="2">Transposase</fullName>
    </submittedName>
</protein>
<dbReference type="Pfam" id="PF12762">
    <property type="entry name" value="DDE_Tnp_IS1595"/>
    <property type="match status" value="1"/>
</dbReference>
<sequence>MAGKAVVFGILQRQSGYITAVRLYTVVAGNAESEPLVPVIKKKIMPDSIVYTDGLSSCGKPDVSGFTHHRINHSKAFADCQNHINGMENFWNQAQRVFAQI</sequence>
<dbReference type="Proteomes" id="UP000516412">
    <property type="component" value="Chromosome"/>
</dbReference>
<reference evidence="2" key="1">
    <citation type="submission" date="2024-06" db="EMBL/GenBank/DDBJ databases">
        <title>Complete Genome Sequence of mouse commensal type strain Neisseria musculi.</title>
        <authorList>
            <person name="Thapa E."/>
            <person name="Aluvathingal J."/>
            <person name="Nadendla S."/>
            <person name="Mehta A."/>
            <person name="Tettelin H."/>
            <person name="Weyand N.J."/>
        </authorList>
    </citation>
    <scope>NUCLEOTIDE SEQUENCE</scope>
    <source>
        <strain evidence="2">NW831</strain>
    </source>
</reference>
<dbReference type="PANTHER" id="PTHR47163">
    <property type="entry name" value="DDE_TNP_IS1595 DOMAIN-CONTAINING PROTEIN"/>
    <property type="match status" value="1"/>
</dbReference>
<proteinExistence type="predicted"/>
<dbReference type="EMBL" id="CP060414">
    <property type="protein sequence ID" value="QNT58166.1"/>
    <property type="molecule type" value="Genomic_DNA"/>
</dbReference>
<gene>
    <name evidence="2" type="ORF">H7A79_0620</name>
</gene>
<dbReference type="SMART" id="SM01126">
    <property type="entry name" value="DDE_Tnp_IS1595"/>
    <property type="match status" value="1"/>
</dbReference>
<dbReference type="KEGG" id="nmus:H7A79_0620"/>
<feature type="domain" description="ISXO2-like transposase" evidence="1">
    <location>
        <begin position="1"/>
        <end position="99"/>
    </location>
</feature>
<keyword evidence="3" id="KW-1185">Reference proteome</keyword>
<evidence type="ECO:0000313" key="3">
    <source>
        <dbReference type="Proteomes" id="UP000516412"/>
    </source>
</evidence>
<accession>A0A7H1M951</accession>
<dbReference type="InterPro" id="IPR024445">
    <property type="entry name" value="Tnp_ISXO2-like"/>
</dbReference>
<evidence type="ECO:0000313" key="2">
    <source>
        <dbReference type="EMBL" id="QNT58166.1"/>
    </source>
</evidence>
<dbReference type="AlphaFoldDB" id="A0A7H1M951"/>
<dbReference type="PANTHER" id="PTHR47163:SF2">
    <property type="entry name" value="SI:DKEY-17M8.2"/>
    <property type="match status" value="1"/>
</dbReference>